<evidence type="ECO:0000259" key="5">
    <source>
        <dbReference type="Pfam" id="PF13472"/>
    </source>
</evidence>
<dbReference type="PANTHER" id="PTHR37981">
    <property type="entry name" value="LIPASE 2"/>
    <property type="match status" value="1"/>
</dbReference>
<keyword evidence="6" id="KW-0378">Hydrolase</keyword>
<keyword evidence="4" id="KW-0472">Membrane</keyword>
<accession>A0A1H7NS01</accession>
<sequence>MHGTEPHATRVRRAGPREAGPGRARAGGRRRAAVSAALAAVLGAGAAVAGAPLGVYTTLACSALGAGCPDTAEPAGRLPRAVRLTPLQVAVAGAYVGLGDSYSSGEGVYDGAPLPGDDGGDGGRCHRATGSYVPQVAGAYRFGGGSSFLACSGATTGQLLSGQHGGPSQISRVKPGTSLVTLSIGGNDAGFTQVLTGCIVKLPWSSACVDQDADVASRIAALRPNLLTLLRELRVRAPEARIIVLGYPRPFPVSPSGRVDNLSPADQRWLNAVTRRLDDAVAGVAREFDRALAAFGAPGSVEYVDAYEAFSGHEVGTAAPYLHGLLLDMEEPAVDPRSFHPTADGYRRFAELVTRQIAAGPGRPMNNLRLAAP</sequence>
<keyword evidence="7" id="KW-1185">Reference proteome</keyword>
<feature type="domain" description="SGNH hydrolase-type esterase" evidence="5">
    <location>
        <begin position="98"/>
        <end position="348"/>
    </location>
</feature>
<dbReference type="InterPro" id="IPR037460">
    <property type="entry name" value="SEST-like"/>
</dbReference>
<dbReference type="SUPFAM" id="SSF52266">
    <property type="entry name" value="SGNH hydrolase"/>
    <property type="match status" value="1"/>
</dbReference>
<keyword evidence="4" id="KW-0812">Transmembrane</keyword>
<dbReference type="AlphaFoldDB" id="A0A1H7NS01"/>
<dbReference type="Gene3D" id="3.40.50.1110">
    <property type="entry name" value="SGNH hydrolase"/>
    <property type="match status" value="1"/>
</dbReference>
<protein>
    <submittedName>
        <fullName evidence="6">GDSL-like Lipase/Acylhydrolase family protein</fullName>
    </submittedName>
</protein>
<evidence type="ECO:0000313" key="7">
    <source>
        <dbReference type="Proteomes" id="UP000198953"/>
    </source>
</evidence>
<feature type="active site" evidence="1">
    <location>
        <position position="340"/>
    </location>
</feature>
<evidence type="ECO:0000256" key="1">
    <source>
        <dbReference type="PIRSR" id="PIRSR637460-1"/>
    </source>
</evidence>
<evidence type="ECO:0000256" key="4">
    <source>
        <dbReference type="SAM" id="Phobius"/>
    </source>
</evidence>
<reference evidence="6 7" key="1">
    <citation type="submission" date="2016-10" db="EMBL/GenBank/DDBJ databases">
        <authorList>
            <person name="de Groot N.N."/>
        </authorList>
    </citation>
    <scope>NUCLEOTIDE SEQUENCE [LARGE SCALE GENOMIC DNA]</scope>
    <source>
        <strain evidence="6 7">DSM 43357</strain>
    </source>
</reference>
<evidence type="ECO:0000256" key="3">
    <source>
        <dbReference type="SAM" id="MobiDB-lite"/>
    </source>
</evidence>
<organism evidence="6 7">
    <name type="scientific">Nonomuraea pusilla</name>
    <dbReference type="NCBI Taxonomy" id="46177"/>
    <lineage>
        <taxon>Bacteria</taxon>
        <taxon>Bacillati</taxon>
        <taxon>Actinomycetota</taxon>
        <taxon>Actinomycetes</taxon>
        <taxon>Streptosporangiales</taxon>
        <taxon>Streptosporangiaceae</taxon>
        <taxon>Nonomuraea</taxon>
    </lineage>
</organism>
<proteinExistence type="predicted"/>
<dbReference type="STRING" id="46177.SAMN05660976_02149"/>
<keyword evidence="2" id="KW-1015">Disulfide bond</keyword>
<feature type="disulfide bond" evidence="2">
    <location>
        <begin position="125"/>
        <end position="151"/>
    </location>
</feature>
<evidence type="ECO:0000313" key="6">
    <source>
        <dbReference type="EMBL" id="SEL26303.1"/>
    </source>
</evidence>
<keyword evidence="4" id="KW-1133">Transmembrane helix</keyword>
<name>A0A1H7NS01_9ACTN</name>
<dbReference type="GO" id="GO:0004806">
    <property type="term" value="F:triacylglycerol lipase activity"/>
    <property type="evidence" value="ECO:0007669"/>
    <property type="project" value="TreeGrafter"/>
</dbReference>
<dbReference type="RefSeq" id="WP_177227303.1">
    <property type="nucleotide sequence ID" value="NZ_FOBF01000004.1"/>
</dbReference>
<dbReference type="EMBL" id="FOBF01000004">
    <property type="protein sequence ID" value="SEL26303.1"/>
    <property type="molecule type" value="Genomic_DNA"/>
</dbReference>
<dbReference type="InterPro" id="IPR036514">
    <property type="entry name" value="SGNH_hydro_sf"/>
</dbReference>
<dbReference type="CDD" id="cd01823">
    <property type="entry name" value="SEST_like"/>
    <property type="match status" value="1"/>
</dbReference>
<evidence type="ECO:0000256" key="2">
    <source>
        <dbReference type="PIRSR" id="PIRSR637460-2"/>
    </source>
</evidence>
<dbReference type="Proteomes" id="UP000198953">
    <property type="component" value="Unassembled WGS sequence"/>
</dbReference>
<gene>
    <name evidence="6" type="ORF">SAMN05660976_02149</name>
</gene>
<feature type="region of interest" description="Disordered" evidence="3">
    <location>
        <begin position="1"/>
        <end position="28"/>
    </location>
</feature>
<feature type="disulfide bond" evidence="2">
    <location>
        <begin position="198"/>
        <end position="208"/>
    </location>
</feature>
<dbReference type="InterPro" id="IPR013830">
    <property type="entry name" value="SGNH_hydro"/>
</dbReference>
<dbReference type="Pfam" id="PF13472">
    <property type="entry name" value="Lipase_GDSL_2"/>
    <property type="match status" value="1"/>
</dbReference>
<feature type="active site" description="Nucleophile" evidence="1">
    <location>
        <position position="101"/>
    </location>
</feature>
<feature type="transmembrane region" description="Helical" evidence="4">
    <location>
        <begin position="32"/>
        <end position="56"/>
    </location>
</feature>
<dbReference type="GO" id="GO:0019433">
    <property type="term" value="P:triglyceride catabolic process"/>
    <property type="evidence" value="ECO:0007669"/>
    <property type="project" value="TreeGrafter"/>
</dbReference>
<dbReference type="PANTHER" id="PTHR37981:SF1">
    <property type="entry name" value="SGNH HYDROLASE-TYPE ESTERASE DOMAIN-CONTAINING PROTEIN"/>
    <property type="match status" value="1"/>
</dbReference>